<dbReference type="Pfam" id="PF13148">
    <property type="entry name" value="DUF3987"/>
    <property type="match status" value="1"/>
</dbReference>
<evidence type="ECO:0000256" key="1">
    <source>
        <dbReference type="SAM" id="MobiDB-lite"/>
    </source>
</evidence>
<reference evidence="2 3" key="1">
    <citation type="submission" date="2016-10" db="EMBL/GenBank/DDBJ databases">
        <authorList>
            <person name="de Groot N.N."/>
        </authorList>
    </citation>
    <scope>NUCLEOTIDE SEQUENCE [LARGE SCALE GENOMIC DNA]</scope>
    <source>
        <strain evidence="2 3">CGMCC 4.1859</strain>
    </source>
</reference>
<organism evidence="2 3">
    <name type="scientific">Streptomyces griseoaurantiacus</name>
    <dbReference type="NCBI Taxonomy" id="68213"/>
    <lineage>
        <taxon>Bacteria</taxon>
        <taxon>Bacillati</taxon>
        <taxon>Actinomycetota</taxon>
        <taxon>Actinomycetes</taxon>
        <taxon>Kitasatosporales</taxon>
        <taxon>Streptomycetaceae</taxon>
        <taxon>Streptomyces</taxon>
        <taxon>Streptomyces aurantiacus group</taxon>
    </lineage>
</organism>
<accession>A0A1G7G670</accession>
<name>A0A1G7G670_9ACTN</name>
<protein>
    <recommendedName>
        <fullName evidence="4">DUF3987 domain-containing protein</fullName>
    </recommendedName>
</protein>
<evidence type="ECO:0000313" key="3">
    <source>
        <dbReference type="Proteomes" id="UP000198614"/>
    </source>
</evidence>
<feature type="region of interest" description="Disordered" evidence="1">
    <location>
        <begin position="489"/>
        <end position="514"/>
    </location>
</feature>
<dbReference type="InterPro" id="IPR025048">
    <property type="entry name" value="DUF3987"/>
</dbReference>
<sequence length="514" mass="55660">MTTQSVDSPDLWAGLSTLEEPPAPVWEEPVPLAGPRKLTAFPVGSLPGWLREFVAAVAEETQTPVDLAGCIALSVLATAAGGRSVVQVRGHWREPTNLYVVVSLPPANRKSAVFGLLTDPLYEAEQQLRTLVQPAIVEAEMTARLAKEAADKATAKAASASADERDQLVATAIALAQTADSVTVPVKPQLLADDTTAETVTSRMAEQGGRIAVMSAEGDIFDIIAGRYSGKPNMGVFLKGHAGDRLKVDRQTREEYIEHPALTMGLCVQPQVLDDIGKQDGFKGRGLLGRFLYSVPVSLVGSRKIEPDPIPEQVMETYRRHILDLTLFLAEWIDPALIQLTPEAIATLTAFQARVEPMLEARGGIMGQIGDWGGKLVGATARMAALLHLAEHLTKGHTVPVGEATMRDAIALAEYFISHSLAAFDSMGADRITERARTVLEALRTHGWREVSKRDLMVKLSRSEFRTANDLDPVLALLEDHGYVRAQAVHRTGGRGRPPSPRYLVHPRLTDPTA</sequence>
<dbReference type="Proteomes" id="UP000198614">
    <property type="component" value="Unassembled WGS sequence"/>
</dbReference>
<dbReference type="AlphaFoldDB" id="A0A1G7G670"/>
<evidence type="ECO:0000313" key="2">
    <source>
        <dbReference type="EMBL" id="SDE83644.1"/>
    </source>
</evidence>
<proteinExistence type="predicted"/>
<evidence type="ECO:0008006" key="4">
    <source>
        <dbReference type="Google" id="ProtNLM"/>
    </source>
</evidence>
<gene>
    <name evidence="2" type="ORF">SAMN05216260_10495</name>
</gene>
<dbReference type="EMBL" id="FNAX01000004">
    <property type="protein sequence ID" value="SDE83644.1"/>
    <property type="molecule type" value="Genomic_DNA"/>
</dbReference>